<proteinExistence type="predicted"/>
<name>A0AAP0LUQ4_9ROSI</name>
<keyword evidence="1" id="KW-0175">Coiled coil</keyword>
<dbReference type="AlphaFoldDB" id="A0AAP0LUQ4"/>
<reference evidence="2 3" key="1">
    <citation type="submission" date="2024-05" db="EMBL/GenBank/DDBJ databases">
        <title>Haplotype-resolved chromosome-level genome assembly of Huyou (Citrus changshanensis).</title>
        <authorList>
            <person name="Miao C."/>
            <person name="Chen W."/>
            <person name="Wu Y."/>
            <person name="Wang L."/>
            <person name="Zhao S."/>
            <person name="Grierson D."/>
            <person name="Xu C."/>
            <person name="Chen K."/>
        </authorList>
    </citation>
    <scope>NUCLEOTIDE SEQUENCE [LARGE SCALE GENOMIC DNA]</scope>
    <source>
        <strain evidence="2">01-14</strain>
        <tissue evidence="2">Leaf</tissue>
    </source>
</reference>
<protein>
    <submittedName>
        <fullName evidence="2">Uncharacterized protein</fullName>
    </submittedName>
</protein>
<dbReference type="Proteomes" id="UP001428341">
    <property type="component" value="Unassembled WGS sequence"/>
</dbReference>
<organism evidence="2 3">
    <name type="scientific">Citrus x changshan-huyou</name>
    <dbReference type="NCBI Taxonomy" id="2935761"/>
    <lineage>
        <taxon>Eukaryota</taxon>
        <taxon>Viridiplantae</taxon>
        <taxon>Streptophyta</taxon>
        <taxon>Embryophyta</taxon>
        <taxon>Tracheophyta</taxon>
        <taxon>Spermatophyta</taxon>
        <taxon>Magnoliopsida</taxon>
        <taxon>eudicotyledons</taxon>
        <taxon>Gunneridae</taxon>
        <taxon>Pentapetalae</taxon>
        <taxon>rosids</taxon>
        <taxon>malvids</taxon>
        <taxon>Sapindales</taxon>
        <taxon>Rutaceae</taxon>
        <taxon>Aurantioideae</taxon>
        <taxon>Citrus</taxon>
    </lineage>
</organism>
<evidence type="ECO:0000256" key="1">
    <source>
        <dbReference type="SAM" id="Coils"/>
    </source>
</evidence>
<accession>A0AAP0LUQ4</accession>
<sequence>MSNVGLDNNLYINIVEMVVKSVRNELENFKNQIKAEMREDMKLHHMIAMDEIRKPRKVKLESIEGDDDGPNQLEIVGYSKVDACQVDVNEEVFQMPQNSFPNDGNIYVLTRFKRPMSMYINIIHLRIMRYPKNVGNRCGVIDHEFWEGCFDEAIIKRFVEGKIEWANIDEACVLSLYMYANEHSWSALGPIRRKIGAEIWMAAHAP</sequence>
<dbReference type="EMBL" id="JBCGBO010000007">
    <property type="protein sequence ID" value="KAK9187216.1"/>
    <property type="molecule type" value="Genomic_DNA"/>
</dbReference>
<gene>
    <name evidence="2" type="ORF">WN944_018608</name>
</gene>
<evidence type="ECO:0000313" key="3">
    <source>
        <dbReference type="Proteomes" id="UP001428341"/>
    </source>
</evidence>
<comment type="caution">
    <text evidence="2">The sequence shown here is derived from an EMBL/GenBank/DDBJ whole genome shotgun (WGS) entry which is preliminary data.</text>
</comment>
<keyword evidence="3" id="KW-1185">Reference proteome</keyword>
<feature type="coiled-coil region" evidence="1">
    <location>
        <begin position="12"/>
        <end position="39"/>
    </location>
</feature>
<evidence type="ECO:0000313" key="2">
    <source>
        <dbReference type="EMBL" id="KAK9187216.1"/>
    </source>
</evidence>